<dbReference type="Proteomes" id="UP000293142">
    <property type="component" value="Unassembled WGS sequence"/>
</dbReference>
<dbReference type="OrthoDB" id="2082444at2"/>
<sequence>MSLPNIPNITPEIHLNREEAIHLLLTSIAMEEIGISHILNAEGEKIQHVLNQCPSIYEIVQINKSVERLIEDLIIKEMLLFMKLQTVLELDSEKEIPMEEEMGE</sequence>
<keyword evidence="2" id="KW-1185">Reference proteome</keyword>
<dbReference type="EMBL" id="SIRE01000017">
    <property type="protein sequence ID" value="TBL75290.1"/>
    <property type="molecule type" value="Genomic_DNA"/>
</dbReference>
<dbReference type="AlphaFoldDB" id="A0A4Q9DLJ0"/>
<proteinExistence type="predicted"/>
<dbReference type="RefSeq" id="WP_131015779.1">
    <property type="nucleotide sequence ID" value="NZ_SIRE01000017.1"/>
</dbReference>
<comment type="caution">
    <text evidence="1">The sequence shown here is derived from an EMBL/GenBank/DDBJ whole genome shotgun (WGS) entry which is preliminary data.</text>
</comment>
<dbReference type="Pfam" id="PF26595">
    <property type="entry name" value="A_ENA"/>
    <property type="match status" value="1"/>
</dbReference>
<reference evidence="1 2" key="1">
    <citation type="submission" date="2019-02" db="EMBL/GenBank/DDBJ databases">
        <title>Paenibacillus sp. nov., isolated from surface-sterilized tissue of Thalictrum simplex L.</title>
        <authorList>
            <person name="Tuo L."/>
        </authorList>
    </citation>
    <scope>NUCLEOTIDE SEQUENCE [LARGE SCALE GENOMIC DNA]</scope>
    <source>
        <strain evidence="1 2">N2SHLJ1</strain>
    </source>
</reference>
<accession>A0A4Q9DLJ0</accession>
<protein>
    <submittedName>
        <fullName evidence="1">Uncharacterized protein</fullName>
    </submittedName>
</protein>
<organism evidence="1 2">
    <name type="scientific">Paenibacillus thalictri</name>
    <dbReference type="NCBI Taxonomy" id="2527873"/>
    <lineage>
        <taxon>Bacteria</taxon>
        <taxon>Bacillati</taxon>
        <taxon>Bacillota</taxon>
        <taxon>Bacilli</taxon>
        <taxon>Bacillales</taxon>
        <taxon>Paenibacillaceae</taxon>
        <taxon>Paenibacillus</taxon>
    </lineage>
</organism>
<evidence type="ECO:0000313" key="1">
    <source>
        <dbReference type="EMBL" id="TBL75290.1"/>
    </source>
</evidence>
<name>A0A4Q9DLJ0_9BACL</name>
<dbReference type="InterPro" id="IPR058705">
    <property type="entry name" value="A_ENA"/>
</dbReference>
<gene>
    <name evidence="1" type="ORF">EYB31_23030</name>
</gene>
<evidence type="ECO:0000313" key="2">
    <source>
        <dbReference type="Proteomes" id="UP000293142"/>
    </source>
</evidence>